<dbReference type="VEuPathDB" id="FungiDB:MMYC01_200562"/>
<reference evidence="12 13" key="1">
    <citation type="journal article" date="2016" name="Genome Announc.">
        <title>Genome Sequence of Madurella mycetomatis mm55, Isolated from a Human Mycetoma Case in Sudan.</title>
        <authorList>
            <person name="Smit S."/>
            <person name="Derks M.F."/>
            <person name="Bervoets S."/>
            <person name="Fahal A."/>
            <person name="van Leeuwen W."/>
            <person name="van Belkum A."/>
            <person name="van de Sande W.W."/>
        </authorList>
    </citation>
    <scope>NUCLEOTIDE SEQUENCE [LARGE SCALE GENOMIC DNA]</scope>
    <source>
        <strain evidence="13">mm55</strain>
    </source>
</reference>
<dbReference type="Pfam" id="PF08638">
    <property type="entry name" value="Med14"/>
    <property type="match status" value="1"/>
</dbReference>
<dbReference type="EMBL" id="LCTW02000007">
    <property type="protein sequence ID" value="KXX82845.1"/>
    <property type="molecule type" value="Genomic_DNA"/>
</dbReference>
<evidence type="ECO:0000256" key="7">
    <source>
        <dbReference type="ARBA" id="ARBA00023242"/>
    </source>
</evidence>
<comment type="similarity">
    <text evidence="2 9">Belongs to the Mediator complex subunit 14 family.</text>
</comment>
<keyword evidence="13" id="KW-1185">Reference proteome</keyword>
<comment type="function">
    <text evidence="9">Component of the Mediator complex, a coactivator involved in the regulated transcription of nearly all RNA polymerase II-dependent genes. Mediator functions as a bridge to convey information from gene-specific regulatory proteins to the basal RNA polymerase II transcription machinery. Mediator is recruited to promoters by direct interactions with regulatory proteins and serves as a scaffold for the assembly of a functional preinitiation complex with RNA polymerase II and the general transcription factors.</text>
</comment>
<dbReference type="Proteomes" id="UP000078237">
    <property type="component" value="Unassembled WGS sequence"/>
</dbReference>
<evidence type="ECO:0000256" key="6">
    <source>
        <dbReference type="ARBA" id="ARBA00023163"/>
    </source>
</evidence>
<dbReference type="OrthoDB" id="205099at2759"/>
<name>A0A175WH01_9PEZI</name>
<dbReference type="InterPro" id="IPR055122">
    <property type="entry name" value="Med14_N"/>
</dbReference>
<evidence type="ECO:0000256" key="4">
    <source>
        <dbReference type="ARBA" id="ARBA00023015"/>
    </source>
</evidence>
<dbReference type="GO" id="GO:0070847">
    <property type="term" value="C:core mediator complex"/>
    <property type="evidence" value="ECO:0007669"/>
    <property type="project" value="TreeGrafter"/>
</dbReference>
<evidence type="ECO:0000256" key="3">
    <source>
        <dbReference type="ARBA" id="ARBA00019619"/>
    </source>
</evidence>
<evidence type="ECO:0000313" key="12">
    <source>
        <dbReference type="EMBL" id="KXX82845.1"/>
    </source>
</evidence>
<evidence type="ECO:0000256" key="5">
    <source>
        <dbReference type="ARBA" id="ARBA00023159"/>
    </source>
</evidence>
<sequence>MENGIHNGARTNHDRDMWANGSRDGAPAAERESSPKGKGMERVGDGSAMDVDSDRKGPPVPKIDELPDELQHITTGILPLDLILKRLAQFSHATLQDQILTLASKPLPQNLANGNANYQPTGAEDTSPESLEKKLLLLNSIQELHTKWVKTLVLTEWSKKADQVGKLIDIRSHLMSKLELFNGAFWDMVKTKQDLLWAKVPSPDLKTALEVLATGEVSWMPDLGYLEPPPLSLEEKEAWLHEINVHLAARLQLYEWEKIPDAFRDYTIASGRVTFRVEGEFEVDLTIGDEDFESQFWFIDFRCLFRPAPSGLSDRARSFMERKVNEALAAEGLLGCYKYLHEFTLTAKIGEFARQAVELSTARWVDTLKIERLDRAMSIQYWLNRPHSQGTKSWVILGVNSGKSPDGVQNPESPSHLSLRWFRDSKEVKDAELPFDVDTISTESLLATVIARHIEHLLSSMYNTLVSKPRFAQRQARLALTTSEDGVMDSSLSMQLLGEENVKVQIEPFTGAFVLLPRAAVVVEGQRKFNSMPNPAEEGAVALEQLRWLYTMKDLHSRGKLVGWTVLRPPVSAEELKNIVYSAGPSSREAFQTVWMRYTDWDPRWFVMMSMSLGGDHWWLIELSGPSHSGSSTSGTSGSGLRQTITGGRIKMFAKMPVPSSQLNLSDSFFETVAEFGATIIFQANDLRELHSNGLSHTSRGNMGSSLSLPFTLQTIHARLSEMLQRRSGPRPSFLSSWANEVISIDFKGLGPSEEATAARADSPQRREIRVTGISEARITVTNRAKFHFIKGDLDHDVFYNHRIGEFTFRLRVPMGTPSVNLLMARLQALERVLDFVDAIRRAGKDVVPENVTLREVVFTYGGTQDQRPWKVRLDLSREQRVNVVLEKGNPHLRIIDYLRTLANSSRFEELPLWLNFTLPLCRSLERLEDSWENVVARGQGSCYVFHNSLGWAGIRFILPSNQARRVLNVVIKARKRRGQPMWHVYRSENDSNAKNENDEFNRVLKQRVWSASGDGFKGLSTGAQACPEQGIENLVALISESILSMVGALPPRLQHQQPQSHIPVQQRGAWAHA</sequence>
<evidence type="ECO:0000256" key="8">
    <source>
        <dbReference type="ARBA" id="ARBA00032007"/>
    </source>
</evidence>
<feature type="compositionally biased region" description="Basic and acidic residues" evidence="10">
    <location>
        <begin position="29"/>
        <end position="44"/>
    </location>
</feature>
<dbReference type="PANTHER" id="PTHR12809:SF2">
    <property type="entry name" value="MEDIATOR OF RNA POLYMERASE II TRANSCRIPTION SUBUNIT 14"/>
    <property type="match status" value="1"/>
</dbReference>
<dbReference type="AlphaFoldDB" id="A0A175WH01"/>
<evidence type="ECO:0000256" key="9">
    <source>
        <dbReference type="RuleBase" id="RU365082"/>
    </source>
</evidence>
<dbReference type="STRING" id="100816.A0A175WH01"/>
<evidence type="ECO:0000259" key="11">
    <source>
        <dbReference type="Pfam" id="PF08638"/>
    </source>
</evidence>
<comment type="subunit">
    <text evidence="9">Component of the Mediator complex.</text>
</comment>
<evidence type="ECO:0000256" key="10">
    <source>
        <dbReference type="SAM" id="MobiDB-lite"/>
    </source>
</evidence>
<evidence type="ECO:0000313" key="13">
    <source>
        <dbReference type="Proteomes" id="UP000078237"/>
    </source>
</evidence>
<gene>
    <name evidence="12" type="ORF">MMYC01_200562</name>
</gene>
<proteinExistence type="inferred from homology"/>
<feature type="domain" description="Mediator complex subunit MED14 N-terminal" evidence="11">
    <location>
        <begin position="78"/>
        <end position="289"/>
    </location>
</feature>
<comment type="subcellular location">
    <subcellularLocation>
        <location evidence="1 9">Nucleus</location>
    </subcellularLocation>
</comment>
<dbReference type="GO" id="GO:0003712">
    <property type="term" value="F:transcription coregulator activity"/>
    <property type="evidence" value="ECO:0007669"/>
    <property type="project" value="UniProtKB-UniRule"/>
</dbReference>
<keyword evidence="6 9" id="KW-0804">Transcription</keyword>
<feature type="region of interest" description="Disordered" evidence="10">
    <location>
        <begin position="1"/>
        <end position="67"/>
    </location>
</feature>
<keyword evidence="7 9" id="KW-0539">Nucleus</keyword>
<feature type="compositionally biased region" description="Basic and acidic residues" evidence="10">
    <location>
        <begin position="52"/>
        <end position="67"/>
    </location>
</feature>
<dbReference type="GO" id="GO:0016592">
    <property type="term" value="C:mediator complex"/>
    <property type="evidence" value="ECO:0007669"/>
    <property type="project" value="UniProtKB-UniRule"/>
</dbReference>
<organism evidence="12 13">
    <name type="scientific">Madurella mycetomatis</name>
    <dbReference type="NCBI Taxonomy" id="100816"/>
    <lineage>
        <taxon>Eukaryota</taxon>
        <taxon>Fungi</taxon>
        <taxon>Dikarya</taxon>
        <taxon>Ascomycota</taxon>
        <taxon>Pezizomycotina</taxon>
        <taxon>Sordariomycetes</taxon>
        <taxon>Sordariomycetidae</taxon>
        <taxon>Sordariales</taxon>
        <taxon>Sordariales incertae sedis</taxon>
        <taxon>Madurella</taxon>
    </lineage>
</organism>
<evidence type="ECO:0000256" key="1">
    <source>
        <dbReference type="ARBA" id="ARBA00004123"/>
    </source>
</evidence>
<dbReference type="InterPro" id="IPR013947">
    <property type="entry name" value="Mediator_Med14"/>
</dbReference>
<feature type="region of interest" description="Disordered" evidence="10">
    <location>
        <begin position="1054"/>
        <end position="1074"/>
    </location>
</feature>
<dbReference type="Pfam" id="PF26204">
    <property type="entry name" value="Med14_fung"/>
    <property type="match status" value="1"/>
</dbReference>
<dbReference type="PANTHER" id="PTHR12809">
    <property type="entry name" value="MEDIATOR COMPLEX SUBUNIT"/>
    <property type="match status" value="1"/>
</dbReference>
<evidence type="ECO:0000256" key="2">
    <source>
        <dbReference type="ARBA" id="ARBA00007813"/>
    </source>
</evidence>
<dbReference type="GO" id="GO:0006357">
    <property type="term" value="P:regulation of transcription by RNA polymerase II"/>
    <property type="evidence" value="ECO:0007669"/>
    <property type="project" value="InterPro"/>
</dbReference>
<feature type="compositionally biased region" description="Polar residues" evidence="10">
    <location>
        <begin position="1055"/>
        <end position="1064"/>
    </location>
</feature>
<comment type="caution">
    <text evidence="12">The sequence shown here is derived from an EMBL/GenBank/DDBJ whole genome shotgun (WGS) entry which is preliminary data.</text>
</comment>
<keyword evidence="5 9" id="KW-0010">Activator</keyword>
<protein>
    <recommendedName>
        <fullName evidence="3 9">Mediator of RNA polymerase II transcription subunit 14</fullName>
    </recommendedName>
    <alternativeName>
        <fullName evidence="8 9">Mediator complex subunit 14</fullName>
    </alternativeName>
</protein>
<keyword evidence="4 9" id="KW-0805">Transcription regulation</keyword>
<accession>A0A175WH01</accession>